<comment type="caution">
    <text evidence="3">The sequence shown here is derived from an EMBL/GenBank/DDBJ whole genome shotgun (WGS) entry which is preliminary data.</text>
</comment>
<feature type="domain" description="PPE" evidence="2">
    <location>
        <begin position="1"/>
        <end position="140"/>
    </location>
</feature>
<evidence type="ECO:0000313" key="3">
    <source>
        <dbReference type="EMBL" id="TEA09127.1"/>
    </source>
</evidence>
<dbReference type="SUPFAM" id="SSF140459">
    <property type="entry name" value="PE/PPE dimer-like"/>
    <property type="match status" value="1"/>
</dbReference>
<protein>
    <submittedName>
        <fullName evidence="3">Putative PPE family immunogenic protein PPE68</fullName>
    </submittedName>
</protein>
<reference evidence="3 4" key="1">
    <citation type="journal article" date="2019" name="Sci. Rep.">
        <title>Extended insight into the Mycobacterium chelonae-abscessus complex through whole genome sequencing of Mycobacterium salmoniphilum outbreak and Mycobacterium salmoniphilum-like strains.</title>
        <authorList>
            <person name="Behra P.R.K."/>
            <person name="Das S."/>
            <person name="Pettersson B.M.F."/>
            <person name="Shirreff L."/>
            <person name="DuCote T."/>
            <person name="Jacobsson K.G."/>
            <person name="Ennis D.G."/>
            <person name="Kirsebom L.A."/>
        </authorList>
    </citation>
    <scope>NUCLEOTIDE SEQUENCE [LARGE SCALE GENOMIC DNA]</scope>
    <source>
        <strain evidence="3 4">CCUG 60884</strain>
    </source>
</reference>
<organism evidence="3 4">
    <name type="scientific">Mycobacteroides salmoniphilum</name>
    <dbReference type="NCBI Taxonomy" id="404941"/>
    <lineage>
        <taxon>Bacteria</taxon>
        <taxon>Bacillati</taxon>
        <taxon>Actinomycetota</taxon>
        <taxon>Actinomycetes</taxon>
        <taxon>Mycobacteriales</taxon>
        <taxon>Mycobacteriaceae</taxon>
        <taxon>Mycobacteroides</taxon>
    </lineage>
</organism>
<dbReference type="Pfam" id="PF00823">
    <property type="entry name" value="PPE"/>
    <property type="match status" value="1"/>
</dbReference>
<dbReference type="Gene3D" id="1.20.1260.20">
    <property type="entry name" value="PPE superfamily"/>
    <property type="match status" value="1"/>
</dbReference>
<dbReference type="InterPro" id="IPR038332">
    <property type="entry name" value="PPE_sf"/>
</dbReference>
<evidence type="ECO:0000313" key="4">
    <source>
        <dbReference type="Proteomes" id="UP000294604"/>
    </source>
</evidence>
<dbReference type="InterPro" id="IPR000030">
    <property type="entry name" value="PPE_dom"/>
</dbReference>
<proteinExistence type="inferred from homology"/>
<name>A0A4R8SZS4_9MYCO</name>
<accession>A0A4R8SZS4</accession>
<dbReference type="EMBL" id="PECL01000003">
    <property type="protein sequence ID" value="TEA09127.1"/>
    <property type="molecule type" value="Genomic_DNA"/>
</dbReference>
<evidence type="ECO:0000256" key="1">
    <source>
        <dbReference type="ARBA" id="ARBA00010652"/>
    </source>
</evidence>
<sequence length="424" mass="41834">MLKSGAAYMAKGTAYEAQAGEYLSLLGSSGSVHQGEANIAFTTSGMKGAVWLQGQAVLSFKAGAQCELQAAAHTTASVSTPQLPDIARNHVTHAVLEATNFLGINGVPIAENETDYLVRMWNQAGDTMAGYESETMANVAGLANIVPAQPMAVGPGASAEALANSGFLAAAGLPAAVGRDAIMTGVGIESTLELGAQSGGRLAATAEEAQRKAQAMSYAAGLAGQQGGTQGAEDSAGGGQQLMSQAMPMATQTLQQGTSQITELPSKAMQGPQSMAQQLMGPLQQMMSGSGGSFGTDSTGTPVDQVGLLGASPFSNHPLAGGSGAGGGAGMLSGSAIPGAGGTAIRTPYMASLTTASATNGAAVGEVAPTTAATRAGMAPVGGMPVGAAGHRGENGKSSSIEGTVAPQALIFDGAVDNIDDWDA</sequence>
<dbReference type="Proteomes" id="UP000294604">
    <property type="component" value="Unassembled WGS sequence"/>
</dbReference>
<comment type="similarity">
    <text evidence="1">Belongs to the mycobacterial PPE family.</text>
</comment>
<dbReference type="AlphaFoldDB" id="A0A4R8SZS4"/>
<gene>
    <name evidence="3" type="ORF">CCUG60884_00296</name>
</gene>
<evidence type="ECO:0000259" key="2">
    <source>
        <dbReference type="Pfam" id="PF00823"/>
    </source>
</evidence>